<dbReference type="PRINTS" id="PR01217">
    <property type="entry name" value="PRICHEXTENSN"/>
</dbReference>
<evidence type="ECO:0000313" key="3">
    <source>
        <dbReference type="Proteomes" id="UP000054495"/>
    </source>
</evidence>
<dbReference type="SUPFAM" id="SSF46785">
    <property type="entry name" value="Winged helix' DNA-binding domain"/>
    <property type="match status" value="1"/>
</dbReference>
<proteinExistence type="predicted"/>
<dbReference type="InterPro" id="IPR036390">
    <property type="entry name" value="WH_DNA-bd_sf"/>
</dbReference>
<evidence type="ECO:0008006" key="4">
    <source>
        <dbReference type="Google" id="ProtNLM"/>
    </source>
</evidence>
<name>A0A0D6LSC7_9BILA</name>
<dbReference type="InterPro" id="IPR036388">
    <property type="entry name" value="WH-like_DNA-bd_sf"/>
</dbReference>
<keyword evidence="3" id="KW-1185">Reference proteome</keyword>
<evidence type="ECO:0000313" key="2">
    <source>
        <dbReference type="EMBL" id="EPB74965.1"/>
    </source>
</evidence>
<dbReference type="AlphaFoldDB" id="A0A0D6LSC7"/>
<feature type="region of interest" description="Disordered" evidence="1">
    <location>
        <begin position="186"/>
        <end position="207"/>
    </location>
</feature>
<protein>
    <recommendedName>
        <fullName evidence="4">ETS domain-containing protein</fullName>
    </recommendedName>
</protein>
<organism evidence="2 3">
    <name type="scientific">Ancylostoma ceylanicum</name>
    <dbReference type="NCBI Taxonomy" id="53326"/>
    <lineage>
        <taxon>Eukaryota</taxon>
        <taxon>Metazoa</taxon>
        <taxon>Ecdysozoa</taxon>
        <taxon>Nematoda</taxon>
        <taxon>Chromadorea</taxon>
        <taxon>Rhabditida</taxon>
        <taxon>Rhabditina</taxon>
        <taxon>Rhabditomorpha</taxon>
        <taxon>Strongyloidea</taxon>
        <taxon>Ancylostomatidae</taxon>
        <taxon>Ancylostomatinae</taxon>
        <taxon>Ancylostoma</taxon>
    </lineage>
</organism>
<reference evidence="2 3" key="1">
    <citation type="submission" date="2013-05" db="EMBL/GenBank/DDBJ databases">
        <title>Draft genome of the parasitic nematode Anyclostoma ceylanicum.</title>
        <authorList>
            <person name="Mitreva M."/>
        </authorList>
    </citation>
    <scope>NUCLEOTIDE SEQUENCE [LARGE SCALE GENOMIC DNA]</scope>
</reference>
<accession>A0A0D6LSC7</accession>
<dbReference type="Gene3D" id="1.10.10.10">
    <property type="entry name" value="Winged helix-like DNA-binding domain superfamily/Winged helix DNA-binding domain"/>
    <property type="match status" value="1"/>
</dbReference>
<evidence type="ECO:0000256" key="1">
    <source>
        <dbReference type="SAM" id="MobiDB-lite"/>
    </source>
</evidence>
<dbReference type="EMBL" id="KE124920">
    <property type="protein sequence ID" value="EPB74965.1"/>
    <property type="molecule type" value="Genomic_DNA"/>
</dbReference>
<gene>
    <name evidence="2" type="ORF">ANCCEY_05941</name>
</gene>
<sequence>MFPPYPMHPMNPAGLPPHPMYPYMPVPVFPPVAPVPVPVTPPDTNVTYDRDCTTPDEKNASACGSDCSSGYASLDSTRITPPFPPRNFRPGPFPYYPAPMPFWPPPATTPPPVTGFPQPPRIPTPEGVSPPAPVYNPGFAPGCSPSRMAPPFPHPGWMVPCRMPQPYMVPPRVSTPESACLDASISISPVPSDGKPTPEERTPLKKAGRAQKKLSAAALKAQRAFAVLELIADLLMDGRNRNIIDWISTNSLEFTIRDRKKFMVHWNKISGKQDSFMAISCMLRAVGNDKVVTRDGQKFRLITRTAAYTYRFFPDHDVPSLPMLRDDDLQRLLTKMLLSFHLHLRKNKKVAESPVFQPLIGYPVFPCFPPMLPRAVRTPEQSDPEKT</sequence>
<dbReference type="Proteomes" id="UP000054495">
    <property type="component" value="Unassembled WGS sequence"/>
</dbReference>